<reference evidence="5 6" key="1">
    <citation type="submission" date="2013-08" db="EMBL/GenBank/DDBJ databases">
        <authorList>
            <person name="Huang J."/>
            <person name="Wang G."/>
        </authorList>
    </citation>
    <scope>NUCLEOTIDE SEQUENCE [LARGE SCALE GENOMIC DNA]</scope>
    <source>
        <strain evidence="5 6">BH030004</strain>
    </source>
</reference>
<feature type="domain" description="HTH araC/xylS-type" evidence="4">
    <location>
        <begin position="148"/>
        <end position="246"/>
    </location>
</feature>
<dbReference type="PROSITE" id="PS00041">
    <property type="entry name" value="HTH_ARAC_FAMILY_1"/>
    <property type="match status" value="1"/>
</dbReference>
<organism evidence="5 6">
    <name type="scientific">Pontibacillus marinus BH030004 = DSM 16465</name>
    <dbReference type="NCBI Taxonomy" id="1385511"/>
    <lineage>
        <taxon>Bacteria</taxon>
        <taxon>Bacillati</taxon>
        <taxon>Bacillota</taxon>
        <taxon>Bacilli</taxon>
        <taxon>Bacillales</taxon>
        <taxon>Bacillaceae</taxon>
        <taxon>Pontibacillus</taxon>
    </lineage>
</organism>
<dbReference type="eggNOG" id="COG2207">
    <property type="taxonomic scope" value="Bacteria"/>
</dbReference>
<dbReference type="STRING" id="1385511.GCA_000425225_00465"/>
<proteinExistence type="predicted"/>
<evidence type="ECO:0000256" key="2">
    <source>
        <dbReference type="ARBA" id="ARBA00023125"/>
    </source>
</evidence>
<evidence type="ECO:0000313" key="6">
    <source>
        <dbReference type="Proteomes" id="UP000030403"/>
    </source>
</evidence>
<dbReference type="GO" id="GO:0043565">
    <property type="term" value="F:sequence-specific DNA binding"/>
    <property type="evidence" value="ECO:0007669"/>
    <property type="project" value="InterPro"/>
</dbReference>
<dbReference type="GO" id="GO:0003700">
    <property type="term" value="F:DNA-binding transcription factor activity"/>
    <property type="evidence" value="ECO:0007669"/>
    <property type="project" value="InterPro"/>
</dbReference>
<dbReference type="PROSITE" id="PS01124">
    <property type="entry name" value="HTH_ARAC_FAMILY_2"/>
    <property type="match status" value="1"/>
</dbReference>
<name>A0A0A5FS32_9BACI</name>
<evidence type="ECO:0000256" key="1">
    <source>
        <dbReference type="ARBA" id="ARBA00023015"/>
    </source>
</evidence>
<dbReference type="PANTHER" id="PTHR43280:SF34">
    <property type="entry name" value="ARAC-FAMILY TRANSCRIPTIONAL REGULATOR"/>
    <property type="match status" value="1"/>
</dbReference>
<dbReference type="Proteomes" id="UP000030403">
    <property type="component" value="Unassembled WGS sequence"/>
</dbReference>
<dbReference type="AlphaFoldDB" id="A0A0A5FS32"/>
<dbReference type="SMART" id="SM00342">
    <property type="entry name" value="HTH_ARAC"/>
    <property type="match status" value="1"/>
</dbReference>
<keyword evidence="2" id="KW-0238">DNA-binding</keyword>
<dbReference type="InterPro" id="IPR018062">
    <property type="entry name" value="HTH_AraC-typ_CS"/>
</dbReference>
<gene>
    <name evidence="5" type="ORF">N783_02695</name>
</gene>
<protein>
    <recommendedName>
        <fullName evidence="4">HTH araC/xylS-type domain-containing protein</fullName>
    </recommendedName>
</protein>
<evidence type="ECO:0000256" key="3">
    <source>
        <dbReference type="ARBA" id="ARBA00023163"/>
    </source>
</evidence>
<dbReference type="PANTHER" id="PTHR43280">
    <property type="entry name" value="ARAC-FAMILY TRANSCRIPTIONAL REGULATOR"/>
    <property type="match status" value="1"/>
</dbReference>
<accession>A0A0A5FS32</accession>
<keyword evidence="1" id="KW-0805">Transcription regulation</keyword>
<keyword evidence="6" id="KW-1185">Reference proteome</keyword>
<comment type="caution">
    <text evidence="5">The sequence shown here is derived from an EMBL/GenBank/DDBJ whole genome shotgun (WGS) entry which is preliminary data.</text>
</comment>
<dbReference type="EMBL" id="AVPF01000098">
    <property type="protein sequence ID" value="KGX83561.1"/>
    <property type="molecule type" value="Genomic_DNA"/>
</dbReference>
<dbReference type="InterPro" id="IPR009057">
    <property type="entry name" value="Homeodomain-like_sf"/>
</dbReference>
<evidence type="ECO:0000259" key="4">
    <source>
        <dbReference type="PROSITE" id="PS01124"/>
    </source>
</evidence>
<dbReference type="InterPro" id="IPR018060">
    <property type="entry name" value="HTH_AraC"/>
</dbReference>
<dbReference type="Gene3D" id="1.10.10.60">
    <property type="entry name" value="Homeodomain-like"/>
    <property type="match status" value="2"/>
</dbReference>
<dbReference type="Pfam" id="PF12833">
    <property type="entry name" value="HTH_18"/>
    <property type="match status" value="1"/>
</dbReference>
<sequence length="246" mass="28757">MFVGDKMSNLLKQKTEDHEIALQIEEEDYMQPSYLIEKQLLEAIKQGNQLLAEQLSYSIKQNHDAQLADDPLRSKKNHIISTCALFTKAIIDGGVQPKKAYPLRDSYIRKIEKAKHLEELENFEQMMLQYYIDFLRQEITSPYSKVINQSISFIHDYLLHDLTLDMIADHCYVSPSYLSHLFKKEVGISVVQFINQKRIEESKYFLLQTPIPISDIATLFQFCNQSYYTSLFKKHTGKTPKEYRGT</sequence>
<evidence type="ECO:0000313" key="5">
    <source>
        <dbReference type="EMBL" id="KGX83561.1"/>
    </source>
</evidence>
<dbReference type="SUPFAM" id="SSF46689">
    <property type="entry name" value="Homeodomain-like"/>
    <property type="match status" value="2"/>
</dbReference>
<keyword evidence="3" id="KW-0804">Transcription</keyword>